<name>A0A9K3CR27_9EUKA</name>
<reference evidence="1 2" key="1">
    <citation type="journal article" date="2018" name="PLoS ONE">
        <title>The draft genome of Kipferlia bialata reveals reductive genome evolution in fornicate parasites.</title>
        <authorList>
            <person name="Tanifuji G."/>
            <person name="Takabayashi S."/>
            <person name="Kume K."/>
            <person name="Takagi M."/>
            <person name="Nakayama T."/>
            <person name="Kamikawa R."/>
            <person name="Inagaki Y."/>
            <person name="Hashimoto T."/>
        </authorList>
    </citation>
    <scope>NUCLEOTIDE SEQUENCE [LARGE SCALE GENOMIC DNA]</scope>
    <source>
        <strain evidence="1">NY0173</strain>
    </source>
</reference>
<evidence type="ECO:0000313" key="1">
    <source>
        <dbReference type="EMBL" id="GIQ80885.1"/>
    </source>
</evidence>
<dbReference type="InterPro" id="IPR013519">
    <property type="entry name" value="Int_alpha_beta-p"/>
</dbReference>
<comment type="caution">
    <text evidence="1">The sequence shown here is derived from an EMBL/GenBank/DDBJ whole genome shotgun (WGS) entry which is preliminary data.</text>
</comment>
<gene>
    <name evidence="1" type="ORF">KIPB_001758</name>
</gene>
<keyword evidence="2" id="KW-1185">Reference proteome</keyword>
<sequence>ASESPALSDPVPFTYDAVHDSFHGSLPTGLVQYNMTTVVTIKDCAVSVVDESTGTSTDSTGDISKDVVTYVYTSELPMSHASFTDGLDSCFDYSMAVLGNVMAVGCPYHLQDPDSTDVTGTLDATYSGMVYLYSRESSMATWMEVDTADITVTGSDAALFGTTLGLTRTATGVSLAVSAPGVSQADGGDATGGAVYVYDVEDLDTTSLPSLSLSATIPCPLTPAVRMATAEREAGRDYMMPLPMAVSASLIAIADHQYVSSVGLGGVHVMHLDGGAWTTTTIHPSTQSADLVYGADVAVDYSATHLAVSTRLINKNFYRDPTMTTAAYVYTVSASGECVEESTHSFAEQEDSPLDAFTQYWFSVALSDTMLIIGGPDCVIDGADDDSIGGMTVYGREDPADEWLLLGCPETQQTSTAFGFSVSVVRVDTPLSQWDGTEIVVATSPDYNDTDEINTKAFIAVYNHVDYWWMDEYMNQQQWFRHTSPAIAFDGATLVTDGGAVSVEGSLIHTSVQSGPSYMRVTSLNDSVTNNSSNSVACTVVMDPCLGGVITQYTSIYIYYVMSTETLSLNGDMSQVDYESQHANGIYDLTYEISTLLSLRDGEDFGVYVRGKQDPLSQYLGAQSYYTYIRDSIVQSIPIIAASEDPTSVTLTPLNVADGTESVSVSVLDGSGLDMAPSTESPLSVAITEVDGTAVSLSLTWDSDSAAFTLPASSLPSAALSIGDHTMSVTATTDSAFVLNASLTVFADTAAAGLVFSTTAATSFSEIAFDFQASGNWGVDIYADAVRGESAVHVYYRRSQYETFEFHSLLVEADADVQQSIYFPPSVAIDGEWIVRSSYADLVDTGYDLTYTTFLTFYHLEDGVWTEAQQIAVPKAGTMDFSMDEINDAESMFLMFNPGQLHVYISGGIAVLTTPLAHDATGSAHVLTLDASGSWAYSQELEPETRVDGEVFGTVCSIDEANDRIAISTFIPMADEAPASINAAYEYERDPVSGEWFQESIVPGVTDGWWPSKPHTHFVGISGDVVIAHVMDEVVTATQDEWGDEHLQMGRTRFYTRALGGSGGSKYSYTLDKTIEGNNEGENFSSCVPLVTEDMVMLTEPNYYRELSGEDESNNGLTEVYTRDAEGSDWTPMYSLTPTTYDVLMGFSQTMSTDPVSGDVSITVTDLATRETEMFGLISFNPMPSSVQLSSCPTSLTEGSNDVSVSVVDKAGAPRSDVTVSLIITETEAGVSNSETHSLTATGTAGTYAVSGITVRDVETTASIVASLGGTTEVTEERYMVVSDSPVSVTRDLDVLFASTTIASATIDPILLAAGVVHLTVRDGRGSAISGLTNVSVAIGGGSSAEAVWDGEASYYTATLGGSVALGATTAAVTVADPTYASASLSASCHVYGTLASVTVSPTSGGTVAAGAGLDITVSLFDASGASLPPMDEYDCYVSAISDAGVDSINGGEGTTVLAVWDEEDGVYAVTSTPVSLIGDAVDVVAQCVVDGSETVDSASASVPVTVTPGALSAEHCVVSLSTNDSAAEWSEESVAAGDGFVVSVATVDAYLNPLSDETVTVSITLEDTTSTTLTSTFNADLDLFEAPSLSSFDTLAQNITVAVSVAPSTDLGTTWFVITPNPTPSATESTLSLPTEAAAGADIEVTYVPADEYGNLITQYDSVTVAFVRESATRGTLALSTTPDPE</sequence>
<proteinExistence type="predicted"/>
<dbReference type="SMART" id="SM00191">
    <property type="entry name" value="Int_alpha"/>
    <property type="match status" value="2"/>
</dbReference>
<evidence type="ECO:0000313" key="2">
    <source>
        <dbReference type="Proteomes" id="UP000265618"/>
    </source>
</evidence>
<dbReference type="Proteomes" id="UP000265618">
    <property type="component" value="Unassembled WGS sequence"/>
</dbReference>
<accession>A0A9K3CR27</accession>
<protein>
    <submittedName>
        <fullName evidence="1">Uncharacterized protein</fullName>
    </submittedName>
</protein>
<organism evidence="1 2">
    <name type="scientific">Kipferlia bialata</name>
    <dbReference type="NCBI Taxonomy" id="797122"/>
    <lineage>
        <taxon>Eukaryota</taxon>
        <taxon>Metamonada</taxon>
        <taxon>Carpediemonas-like organisms</taxon>
        <taxon>Kipferlia</taxon>
    </lineage>
</organism>
<dbReference type="EMBL" id="BDIP01000262">
    <property type="protein sequence ID" value="GIQ80885.1"/>
    <property type="molecule type" value="Genomic_DNA"/>
</dbReference>
<feature type="non-terminal residue" evidence="1">
    <location>
        <position position="1"/>
    </location>
</feature>